<evidence type="ECO:0000313" key="5">
    <source>
        <dbReference type="Proteomes" id="UP001500683"/>
    </source>
</evidence>
<dbReference type="Proteomes" id="UP001500683">
    <property type="component" value="Unassembled WGS sequence"/>
</dbReference>
<comment type="caution">
    <text evidence="4">The sequence shown here is derived from an EMBL/GenBank/DDBJ whole genome shotgun (WGS) entry which is preliminary data.</text>
</comment>
<name>A0ABP7VGY8_9ACTN</name>
<dbReference type="Pfam" id="PF00583">
    <property type="entry name" value="Acetyltransf_1"/>
    <property type="match status" value="1"/>
</dbReference>
<evidence type="ECO:0000313" key="4">
    <source>
        <dbReference type="EMBL" id="GAA4065628.1"/>
    </source>
</evidence>
<evidence type="ECO:0000259" key="3">
    <source>
        <dbReference type="PROSITE" id="PS51186"/>
    </source>
</evidence>
<feature type="domain" description="N-acetyltransferase" evidence="3">
    <location>
        <begin position="5"/>
        <end position="156"/>
    </location>
</feature>
<proteinExistence type="predicted"/>
<dbReference type="PANTHER" id="PTHR43877:SF2">
    <property type="entry name" value="AMINOALKYLPHOSPHONATE N-ACETYLTRANSFERASE-RELATED"/>
    <property type="match status" value="1"/>
</dbReference>
<dbReference type="InterPro" id="IPR016181">
    <property type="entry name" value="Acyl_CoA_acyltransferase"/>
</dbReference>
<keyword evidence="5" id="KW-1185">Reference proteome</keyword>
<dbReference type="PROSITE" id="PS51186">
    <property type="entry name" value="GNAT"/>
    <property type="match status" value="1"/>
</dbReference>
<gene>
    <name evidence="4" type="ORF">GCM10022214_19720</name>
</gene>
<dbReference type="Gene3D" id="3.40.630.30">
    <property type="match status" value="1"/>
</dbReference>
<accession>A0ABP7VGY8</accession>
<keyword evidence="2" id="KW-0012">Acyltransferase</keyword>
<dbReference type="EMBL" id="BAAAZG010000009">
    <property type="protein sequence ID" value="GAA4065628.1"/>
    <property type="molecule type" value="Genomic_DNA"/>
</dbReference>
<dbReference type="CDD" id="cd04301">
    <property type="entry name" value="NAT_SF"/>
    <property type="match status" value="1"/>
</dbReference>
<dbReference type="InterPro" id="IPR000182">
    <property type="entry name" value="GNAT_dom"/>
</dbReference>
<keyword evidence="1" id="KW-0808">Transferase</keyword>
<protein>
    <submittedName>
        <fullName evidence="4">GNAT family N-acetyltransferase</fullName>
    </submittedName>
</protein>
<sequence>MHPTPTFREATRDDLPQIVGLLADDALGAARESPGEVLPEYYLRAFEAIADDPRNTVIVAELDGVVVGTLQLTYIPSLTHRGGERAQIEGVRVAADQRGHGIGQAMITWAVEQARVRGCRMIQLTTDRRRPEAIRFYQKLGFRPSHTGMKYHLNEP</sequence>
<reference evidence="5" key="1">
    <citation type="journal article" date="2019" name="Int. J. Syst. Evol. Microbiol.">
        <title>The Global Catalogue of Microorganisms (GCM) 10K type strain sequencing project: providing services to taxonomists for standard genome sequencing and annotation.</title>
        <authorList>
            <consortium name="The Broad Institute Genomics Platform"/>
            <consortium name="The Broad Institute Genome Sequencing Center for Infectious Disease"/>
            <person name="Wu L."/>
            <person name="Ma J."/>
        </authorList>
    </citation>
    <scope>NUCLEOTIDE SEQUENCE [LARGE SCALE GENOMIC DNA]</scope>
    <source>
        <strain evidence="5">JCM 16702</strain>
    </source>
</reference>
<dbReference type="PANTHER" id="PTHR43877">
    <property type="entry name" value="AMINOALKYLPHOSPHONATE N-ACETYLTRANSFERASE-RELATED-RELATED"/>
    <property type="match status" value="1"/>
</dbReference>
<organism evidence="4 5">
    <name type="scientific">Actinomadura miaoliensis</name>
    <dbReference type="NCBI Taxonomy" id="430685"/>
    <lineage>
        <taxon>Bacteria</taxon>
        <taxon>Bacillati</taxon>
        <taxon>Actinomycetota</taxon>
        <taxon>Actinomycetes</taxon>
        <taxon>Streptosporangiales</taxon>
        <taxon>Thermomonosporaceae</taxon>
        <taxon>Actinomadura</taxon>
    </lineage>
</organism>
<dbReference type="SUPFAM" id="SSF55729">
    <property type="entry name" value="Acyl-CoA N-acyltransferases (Nat)"/>
    <property type="match status" value="1"/>
</dbReference>
<dbReference type="InterPro" id="IPR050832">
    <property type="entry name" value="Bact_Acetyltransf"/>
</dbReference>
<evidence type="ECO:0000256" key="2">
    <source>
        <dbReference type="ARBA" id="ARBA00023315"/>
    </source>
</evidence>
<dbReference type="RefSeq" id="WP_344944083.1">
    <property type="nucleotide sequence ID" value="NZ_BAAAZG010000009.1"/>
</dbReference>
<evidence type="ECO:0000256" key="1">
    <source>
        <dbReference type="ARBA" id="ARBA00022679"/>
    </source>
</evidence>